<feature type="compositionally biased region" description="Low complexity" evidence="1">
    <location>
        <begin position="171"/>
        <end position="182"/>
    </location>
</feature>
<protein>
    <submittedName>
        <fullName evidence="3">Uncharacterized protein</fullName>
    </submittedName>
</protein>
<dbReference type="EMBL" id="BRYA01000168">
    <property type="protein sequence ID" value="GMI42271.1"/>
    <property type="molecule type" value="Genomic_DNA"/>
</dbReference>
<keyword evidence="2" id="KW-0472">Membrane</keyword>
<dbReference type="OrthoDB" id="10367263at2759"/>
<feature type="region of interest" description="Disordered" evidence="1">
    <location>
        <begin position="146"/>
        <end position="182"/>
    </location>
</feature>
<evidence type="ECO:0000256" key="2">
    <source>
        <dbReference type="SAM" id="Phobius"/>
    </source>
</evidence>
<comment type="caution">
    <text evidence="3">The sequence shown here is derived from an EMBL/GenBank/DDBJ whole genome shotgun (WGS) entry which is preliminary data.</text>
</comment>
<dbReference type="Proteomes" id="UP001165065">
    <property type="component" value="Unassembled WGS sequence"/>
</dbReference>
<evidence type="ECO:0000313" key="3">
    <source>
        <dbReference type="EMBL" id="GMI42271.1"/>
    </source>
</evidence>
<evidence type="ECO:0000313" key="4">
    <source>
        <dbReference type="Proteomes" id="UP001165065"/>
    </source>
</evidence>
<proteinExistence type="predicted"/>
<evidence type="ECO:0000256" key="1">
    <source>
        <dbReference type="SAM" id="MobiDB-lite"/>
    </source>
</evidence>
<feature type="compositionally biased region" description="Polar residues" evidence="1">
    <location>
        <begin position="22"/>
        <end position="31"/>
    </location>
</feature>
<name>A0A9W7GDE1_9STRA</name>
<keyword evidence="4" id="KW-1185">Reference proteome</keyword>
<keyword evidence="2" id="KW-0812">Transmembrane</keyword>
<dbReference type="AlphaFoldDB" id="A0A9W7GDE1"/>
<gene>
    <name evidence="3" type="ORF">TrCOL_g4144</name>
</gene>
<sequence>MARSSSRKPAKRKTVSDKLEKSSPQLRQQNMPSPTSTSDDSDDEVEKHAALEESFPDESDSSVSPKKSSAKKVAKPSPNKSAANKTSSSQVPKIAISLLILLVAAALGGYTYITSFSATSFADLHGSTDGTNPVLRYLADGEIKAKKRKQEEERRTIFHEKKAKHVPNDTLPPSKLTKTSSSSRGVVNFNISGKNMEGLERPMMVYFSLHPESDESTAFKNAANKFGFVFGTPETSGQTYWTTNSPVPSDTGSIQNVIKSVTSVMESQDKGQVDKSKVFVAAKPADFGIIVYKVDVYSSHWEEVQVPPKFGESWDDCLTWLH</sequence>
<reference evidence="4" key="1">
    <citation type="journal article" date="2023" name="Commun. Biol.">
        <title>Genome analysis of Parmales, the sister group of diatoms, reveals the evolutionary specialization of diatoms from phago-mixotrophs to photoautotrophs.</title>
        <authorList>
            <person name="Ban H."/>
            <person name="Sato S."/>
            <person name="Yoshikawa S."/>
            <person name="Yamada K."/>
            <person name="Nakamura Y."/>
            <person name="Ichinomiya M."/>
            <person name="Sato N."/>
            <person name="Blanc-Mathieu R."/>
            <person name="Endo H."/>
            <person name="Kuwata A."/>
            <person name="Ogata H."/>
        </authorList>
    </citation>
    <scope>NUCLEOTIDE SEQUENCE [LARGE SCALE GENOMIC DNA]</scope>
</reference>
<feature type="region of interest" description="Disordered" evidence="1">
    <location>
        <begin position="1"/>
        <end position="88"/>
    </location>
</feature>
<keyword evidence="2" id="KW-1133">Transmembrane helix</keyword>
<feature type="transmembrane region" description="Helical" evidence="2">
    <location>
        <begin position="94"/>
        <end position="113"/>
    </location>
</feature>
<organism evidence="3 4">
    <name type="scientific">Triparma columacea</name>
    <dbReference type="NCBI Taxonomy" id="722753"/>
    <lineage>
        <taxon>Eukaryota</taxon>
        <taxon>Sar</taxon>
        <taxon>Stramenopiles</taxon>
        <taxon>Ochrophyta</taxon>
        <taxon>Bolidophyceae</taxon>
        <taxon>Parmales</taxon>
        <taxon>Triparmaceae</taxon>
        <taxon>Triparma</taxon>
    </lineage>
</organism>
<feature type="compositionally biased region" description="Basic and acidic residues" evidence="1">
    <location>
        <begin position="146"/>
        <end position="160"/>
    </location>
</feature>
<feature type="compositionally biased region" description="Basic residues" evidence="1">
    <location>
        <begin position="1"/>
        <end position="13"/>
    </location>
</feature>
<accession>A0A9W7GDE1</accession>